<evidence type="ECO:0000313" key="2">
    <source>
        <dbReference type="Proteomes" id="UP001162162"/>
    </source>
</evidence>
<gene>
    <name evidence="1" type="ORF">NQ318_018407</name>
</gene>
<dbReference type="AlphaFoldDB" id="A0AAV8X2I7"/>
<reference evidence="1" key="1">
    <citation type="journal article" date="2023" name="Insect Mol. Biol.">
        <title>Genome sequencing provides insights into the evolution of gene families encoding plant cell wall-degrading enzymes in longhorned beetles.</title>
        <authorList>
            <person name="Shin N.R."/>
            <person name="Okamura Y."/>
            <person name="Kirsch R."/>
            <person name="Pauchet Y."/>
        </authorList>
    </citation>
    <scope>NUCLEOTIDE SEQUENCE</scope>
    <source>
        <strain evidence="1">AMC_N1</strain>
    </source>
</reference>
<dbReference type="Proteomes" id="UP001162162">
    <property type="component" value="Unassembled WGS sequence"/>
</dbReference>
<evidence type="ECO:0000313" key="1">
    <source>
        <dbReference type="EMBL" id="KAJ8932863.1"/>
    </source>
</evidence>
<sequence>MAKGKIRQINKRHIEGSRNAYLRRSSPRAVRPSGSAAITTRTTPAQGVHLLLLLLQLPGHQVHLHLGHAGRVLPRAGLHHPGGVRLHGAGGGLYQDTARNLKRPKTIRAPKGPQCQKQLKQIGKLIREDHRLSIRGLAEIIGIDKECVRQILHESFNMRKFCARMVSKLLTPEQKESRLNICADILNNIDTGPGLLDTVTLKGTRFESVEADTTLESRRKVVPEIGGGGSGAGGVERVEVEERRMYETYVRKACLVNNSSINYVIVLYTTQKQIKTCTRDVYSKEKATRTI</sequence>
<proteinExistence type="predicted"/>
<accession>A0AAV8X2I7</accession>
<dbReference type="InterPro" id="IPR052709">
    <property type="entry name" value="Transposase-MT_Hybrid"/>
</dbReference>
<protein>
    <submittedName>
        <fullName evidence="1">Uncharacterized protein</fullName>
    </submittedName>
</protein>
<organism evidence="1 2">
    <name type="scientific">Aromia moschata</name>
    <dbReference type="NCBI Taxonomy" id="1265417"/>
    <lineage>
        <taxon>Eukaryota</taxon>
        <taxon>Metazoa</taxon>
        <taxon>Ecdysozoa</taxon>
        <taxon>Arthropoda</taxon>
        <taxon>Hexapoda</taxon>
        <taxon>Insecta</taxon>
        <taxon>Pterygota</taxon>
        <taxon>Neoptera</taxon>
        <taxon>Endopterygota</taxon>
        <taxon>Coleoptera</taxon>
        <taxon>Polyphaga</taxon>
        <taxon>Cucujiformia</taxon>
        <taxon>Chrysomeloidea</taxon>
        <taxon>Cerambycidae</taxon>
        <taxon>Cerambycinae</taxon>
        <taxon>Callichromatini</taxon>
        <taxon>Aromia</taxon>
    </lineage>
</organism>
<dbReference type="EMBL" id="JAPWTK010001347">
    <property type="protein sequence ID" value="KAJ8932863.1"/>
    <property type="molecule type" value="Genomic_DNA"/>
</dbReference>
<keyword evidence="2" id="KW-1185">Reference proteome</keyword>
<dbReference type="PANTHER" id="PTHR46060">
    <property type="entry name" value="MARINER MOS1 TRANSPOSASE-LIKE PROTEIN"/>
    <property type="match status" value="1"/>
</dbReference>
<dbReference type="PANTHER" id="PTHR46060:SF1">
    <property type="entry name" value="MARINER MOS1 TRANSPOSASE-LIKE PROTEIN"/>
    <property type="match status" value="1"/>
</dbReference>
<name>A0AAV8X2I7_9CUCU</name>
<comment type="caution">
    <text evidence="1">The sequence shown here is derived from an EMBL/GenBank/DDBJ whole genome shotgun (WGS) entry which is preliminary data.</text>
</comment>